<feature type="compositionally biased region" description="Basic and acidic residues" evidence="1">
    <location>
        <begin position="51"/>
        <end position="68"/>
    </location>
</feature>
<accession>A0AAN8BYB6</accession>
<proteinExistence type="predicted"/>
<organism evidence="2 3">
    <name type="scientific">Champsocephalus gunnari</name>
    <name type="common">Mackerel icefish</name>
    <dbReference type="NCBI Taxonomy" id="52237"/>
    <lineage>
        <taxon>Eukaryota</taxon>
        <taxon>Metazoa</taxon>
        <taxon>Chordata</taxon>
        <taxon>Craniata</taxon>
        <taxon>Vertebrata</taxon>
        <taxon>Euteleostomi</taxon>
        <taxon>Actinopterygii</taxon>
        <taxon>Neopterygii</taxon>
        <taxon>Teleostei</taxon>
        <taxon>Neoteleostei</taxon>
        <taxon>Acanthomorphata</taxon>
        <taxon>Eupercaria</taxon>
        <taxon>Perciformes</taxon>
        <taxon>Notothenioidei</taxon>
        <taxon>Channichthyidae</taxon>
        <taxon>Champsocephalus</taxon>
    </lineage>
</organism>
<dbReference type="Proteomes" id="UP001331515">
    <property type="component" value="Unassembled WGS sequence"/>
</dbReference>
<sequence length="87" mass="9984">MIRETRFSLSAPPSKVIDEQLIQCGRAKHAAQSVESLSDTPWKPLGEEVSDERKRRESTECVKDERRRQGCMREGQREGARRGGGRW</sequence>
<evidence type="ECO:0000313" key="3">
    <source>
        <dbReference type="Proteomes" id="UP001331515"/>
    </source>
</evidence>
<dbReference type="EMBL" id="JAURVH010001535">
    <property type="protein sequence ID" value="KAK5893657.1"/>
    <property type="molecule type" value="Genomic_DNA"/>
</dbReference>
<gene>
    <name evidence="2" type="ORF">CgunFtcFv8_006510</name>
</gene>
<evidence type="ECO:0000256" key="1">
    <source>
        <dbReference type="SAM" id="MobiDB-lite"/>
    </source>
</evidence>
<dbReference type="AlphaFoldDB" id="A0AAN8BYB6"/>
<name>A0AAN8BYB6_CHAGU</name>
<reference evidence="2 3" key="1">
    <citation type="journal article" date="2023" name="Mol. Biol. Evol.">
        <title>Genomics of Secondarily Temperate Adaptation in the Only Non-Antarctic Icefish.</title>
        <authorList>
            <person name="Rivera-Colon A.G."/>
            <person name="Rayamajhi N."/>
            <person name="Minhas B.F."/>
            <person name="Madrigal G."/>
            <person name="Bilyk K.T."/>
            <person name="Yoon V."/>
            <person name="Hune M."/>
            <person name="Gregory S."/>
            <person name="Cheng C.H.C."/>
            <person name="Catchen J.M."/>
        </authorList>
    </citation>
    <scope>NUCLEOTIDE SEQUENCE [LARGE SCALE GENOMIC DNA]</scope>
    <source>
        <tissue evidence="2">White muscle</tissue>
    </source>
</reference>
<keyword evidence="3" id="KW-1185">Reference proteome</keyword>
<comment type="caution">
    <text evidence="2">The sequence shown here is derived from an EMBL/GenBank/DDBJ whole genome shotgun (WGS) entry which is preliminary data.</text>
</comment>
<feature type="region of interest" description="Disordered" evidence="1">
    <location>
        <begin position="30"/>
        <end position="87"/>
    </location>
</feature>
<protein>
    <submittedName>
        <fullName evidence="2">Uncharacterized protein</fullName>
    </submittedName>
</protein>
<evidence type="ECO:0000313" key="2">
    <source>
        <dbReference type="EMBL" id="KAK5893657.1"/>
    </source>
</evidence>